<reference evidence="4" key="1">
    <citation type="journal article" date="2019" name="Int. J. Syst. Evol. Microbiol.">
        <title>The Global Catalogue of Microorganisms (GCM) 10K type strain sequencing project: providing services to taxonomists for standard genome sequencing and annotation.</title>
        <authorList>
            <consortium name="The Broad Institute Genomics Platform"/>
            <consortium name="The Broad Institute Genome Sequencing Center for Infectious Disease"/>
            <person name="Wu L."/>
            <person name="Ma J."/>
        </authorList>
    </citation>
    <scope>NUCLEOTIDE SEQUENCE [LARGE SCALE GENOMIC DNA]</scope>
    <source>
        <strain evidence="4">JCM 16540</strain>
    </source>
</reference>
<evidence type="ECO:0000313" key="4">
    <source>
        <dbReference type="Proteomes" id="UP001500767"/>
    </source>
</evidence>
<protein>
    <submittedName>
        <fullName evidence="3">Amidohydrolase family protein</fullName>
    </submittedName>
</protein>
<organism evidence="3 4">
    <name type="scientific">Microlunatus spumicola</name>
    <dbReference type="NCBI Taxonomy" id="81499"/>
    <lineage>
        <taxon>Bacteria</taxon>
        <taxon>Bacillati</taxon>
        <taxon>Actinomycetota</taxon>
        <taxon>Actinomycetes</taxon>
        <taxon>Propionibacteriales</taxon>
        <taxon>Propionibacteriaceae</taxon>
        <taxon>Microlunatus</taxon>
    </lineage>
</organism>
<evidence type="ECO:0000259" key="2">
    <source>
        <dbReference type="Pfam" id="PF04909"/>
    </source>
</evidence>
<dbReference type="InterPro" id="IPR032465">
    <property type="entry name" value="ACMSD"/>
</dbReference>
<sequence length="343" mass="36851">MTTPPPRVVDTHSHVIPPQLVAAMEDGRAPDGITLDRSGATPWVVHRQGYRYPLLPGFHDVGARLEAMDRDQVTVSVLSVAPPLFLYWVDAAEALASSRLVNDAVAAMVGEHPDRFAGLATLPMQDPDAAAVELRRAVTELGLRGAQIGPHVEGVPLDDPSFRPVLRAAAELDVPLVLHPYYVGAATGELADFYLTNLQGNPWQTAVSASRLILSGTLDELPGLSLVLVHGGGHLPYQIGRLDHGHRVRPEAATPQHPPSAYLRRFHYDSLTHDLDATRWLIEKVGADRVMFGTDYPFDMAGGTYAEQLAGVPSGSPVIPTVGSVTADTLFRLQPPHEGASPA</sequence>
<dbReference type="Proteomes" id="UP001500767">
    <property type="component" value="Unassembled WGS sequence"/>
</dbReference>
<keyword evidence="4" id="KW-1185">Reference proteome</keyword>
<dbReference type="PANTHER" id="PTHR21240:SF28">
    <property type="entry name" value="ISO-OROTATE DECARBOXYLASE (EUROFUNG)"/>
    <property type="match status" value="1"/>
</dbReference>
<dbReference type="PANTHER" id="PTHR21240">
    <property type="entry name" value="2-AMINO-3-CARBOXYLMUCONATE-6-SEMIALDEHYDE DECARBOXYLASE"/>
    <property type="match status" value="1"/>
</dbReference>
<feature type="domain" description="Amidohydrolase-related" evidence="2">
    <location>
        <begin position="9"/>
        <end position="309"/>
    </location>
</feature>
<keyword evidence="1" id="KW-0456">Lyase</keyword>
<dbReference type="Gene3D" id="3.20.20.140">
    <property type="entry name" value="Metal-dependent hydrolases"/>
    <property type="match status" value="1"/>
</dbReference>
<dbReference type="RefSeq" id="WP_204912050.1">
    <property type="nucleotide sequence ID" value="NZ_BAAAYR010000001.1"/>
</dbReference>
<evidence type="ECO:0000313" key="3">
    <source>
        <dbReference type="EMBL" id="GAA3555963.1"/>
    </source>
</evidence>
<proteinExistence type="predicted"/>
<gene>
    <name evidence="3" type="ORF">GCM10022197_08930</name>
</gene>
<accession>A0ABP6WSB5</accession>
<dbReference type="Pfam" id="PF04909">
    <property type="entry name" value="Amidohydro_2"/>
    <property type="match status" value="1"/>
</dbReference>
<dbReference type="InterPro" id="IPR006680">
    <property type="entry name" value="Amidohydro-rel"/>
</dbReference>
<comment type="caution">
    <text evidence="3">The sequence shown here is derived from an EMBL/GenBank/DDBJ whole genome shotgun (WGS) entry which is preliminary data.</text>
</comment>
<dbReference type="SUPFAM" id="SSF51556">
    <property type="entry name" value="Metallo-dependent hydrolases"/>
    <property type="match status" value="1"/>
</dbReference>
<dbReference type="EMBL" id="BAAAYR010000001">
    <property type="protein sequence ID" value="GAA3555963.1"/>
    <property type="molecule type" value="Genomic_DNA"/>
</dbReference>
<dbReference type="CDD" id="cd01292">
    <property type="entry name" value="metallo-dependent_hydrolases"/>
    <property type="match status" value="1"/>
</dbReference>
<dbReference type="InterPro" id="IPR032466">
    <property type="entry name" value="Metal_Hydrolase"/>
</dbReference>
<name>A0ABP6WSB5_9ACTN</name>
<evidence type="ECO:0000256" key="1">
    <source>
        <dbReference type="ARBA" id="ARBA00023239"/>
    </source>
</evidence>